<protein>
    <recommendedName>
        <fullName evidence="3">Serine-threonine/tyrosine-protein kinase catalytic domain-containing protein</fullName>
    </recommendedName>
</protein>
<dbReference type="Proteomes" id="UP000054248">
    <property type="component" value="Unassembled WGS sequence"/>
</dbReference>
<dbReference type="Gene3D" id="1.10.510.10">
    <property type="entry name" value="Transferase(Phosphotransferase) domain 1"/>
    <property type="match status" value="1"/>
</dbReference>
<evidence type="ECO:0008006" key="3">
    <source>
        <dbReference type="Google" id="ProtNLM"/>
    </source>
</evidence>
<feature type="non-terminal residue" evidence="1">
    <location>
        <position position="1"/>
    </location>
</feature>
<dbReference type="EMBL" id="KN823258">
    <property type="protein sequence ID" value="KIO18817.1"/>
    <property type="molecule type" value="Genomic_DNA"/>
</dbReference>
<sequence length="53" mass="6149">IPDPADHPRLPEDDPLWDLLRECWSQSPEARPTINTVLQKLESERERRSALGN</sequence>
<evidence type="ECO:0000313" key="1">
    <source>
        <dbReference type="EMBL" id="KIO18817.1"/>
    </source>
</evidence>
<reference evidence="1 2" key="1">
    <citation type="submission" date="2014-04" db="EMBL/GenBank/DDBJ databases">
        <authorList>
            <consortium name="DOE Joint Genome Institute"/>
            <person name="Kuo A."/>
            <person name="Girlanda M."/>
            <person name="Perotto S."/>
            <person name="Kohler A."/>
            <person name="Nagy L.G."/>
            <person name="Floudas D."/>
            <person name="Copeland A."/>
            <person name="Barry K.W."/>
            <person name="Cichocki N."/>
            <person name="Veneault-Fourrey C."/>
            <person name="LaButti K."/>
            <person name="Lindquist E.A."/>
            <person name="Lipzen A."/>
            <person name="Lundell T."/>
            <person name="Morin E."/>
            <person name="Murat C."/>
            <person name="Sun H."/>
            <person name="Tunlid A."/>
            <person name="Henrissat B."/>
            <person name="Grigoriev I.V."/>
            <person name="Hibbett D.S."/>
            <person name="Martin F."/>
            <person name="Nordberg H.P."/>
            <person name="Cantor M.N."/>
            <person name="Hua S.X."/>
        </authorList>
    </citation>
    <scope>NUCLEOTIDE SEQUENCE [LARGE SCALE GENOMIC DNA]</scope>
    <source>
        <strain evidence="1 2">MUT 4182</strain>
    </source>
</reference>
<gene>
    <name evidence="1" type="ORF">M407DRAFT_31531</name>
</gene>
<dbReference type="AlphaFoldDB" id="A0A0C3LBD8"/>
<proteinExistence type="predicted"/>
<dbReference type="SUPFAM" id="SSF56112">
    <property type="entry name" value="Protein kinase-like (PK-like)"/>
    <property type="match status" value="1"/>
</dbReference>
<dbReference type="HOGENOM" id="CLU_3074562_0_0_1"/>
<keyword evidence="2" id="KW-1185">Reference proteome</keyword>
<reference evidence="2" key="2">
    <citation type="submission" date="2015-01" db="EMBL/GenBank/DDBJ databases">
        <title>Evolutionary Origins and Diversification of the Mycorrhizal Mutualists.</title>
        <authorList>
            <consortium name="DOE Joint Genome Institute"/>
            <consortium name="Mycorrhizal Genomics Consortium"/>
            <person name="Kohler A."/>
            <person name="Kuo A."/>
            <person name="Nagy L.G."/>
            <person name="Floudas D."/>
            <person name="Copeland A."/>
            <person name="Barry K.W."/>
            <person name="Cichocki N."/>
            <person name="Veneault-Fourrey C."/>
            <person name="LaButti K."/>
            <person name="Lindquist E.A."/>
            <person name="Lipzen A."/>
            <person name="Lundell T."/>
            <person name="Morin E."/>
            <person name="Murat C."/>
            <person name="Riley R."/>
            <person name="Ohm R."/>
            <person name="Sun H."/>
            <person name="Tunlid A."/>
            <person name="Henrissat B."/>
            <person name="Grigoriev I.V."/>
            <person name="Hibbett D.S."/>
            <person name="Martin F."/>
        </authorList>
    </citation>
    <scope>NUCLEOTIDE SEQUENCE [LARGE SCALE GENOMIC DNA]</scope>
    <source>
        <strain evidence="2">MUT 4182</strain>
    </source>
</reference>
<name>A0A0C3LBD8_9AGAM</name>
<dbReference type="OrthoDB" id="4062651at2759"/>
<evidence type="ECO:0000313" key="2">
    <source>
        <dbReference type="Proteomes" id="UP000054248"/>
    </source>
</evidence>
<dbReference type="InterPro" id="IPR011009">
    <property type="entry name" value="Kinase-like_dom_sf"/>
</dbReference>
<organism evidence="1 2">
    <name type="scientific">Tulasnella calospora MUT 4182</name>
    <dbReference type="NCBI Taxonomy" id="1051891"/>
    <lineage>
        <taxon>Eukaryota</taxon>
        <taxon>Fungi</taxon>
        <taxon>Dikarya</taxon>
        <taxon>Basidiomycota</taxon>
        <taxon>Agaricomycotina</taxon>
        <taxon>Agaricomycetes</taxon>
        <taxon>Cantharellales</taxon>
        <taxon>Tulasnellaceae</taxon>
        <taxon>Tulasnella</taxon>
    </lineage>
</organism>
<accession>A0A0C3LBD8</accession>